<evidence type="ECO:0000313" key="2">
    <source>
        <dbReference type="EMBL" id="NEU70520.1"/>
    </source>
</evidence>
<evidence type="ECO:0000313" key="3">
    <source>
        <dbReference type="Proteomes" id="UP000477386"/>
    </source>
</evidence>
<gene>
    <name evidence="2" type="ORF">GK091_26880</name>
</gene>
<name>A0A6M0IQB2_9BACT</name>
<comment type="caution">
    <text evidence="2">The sequence shown here is derived from an EMBL/GenBank/DDBJ whole genome shotgun (WGS) entry which is preliminary data.</text>
</comment>
<protein>
    <submittedName>
        <fullName evidence="2">Uncharacterized protein</fullName>
    </submittedName>
</protein>
<sequence length="61" mass="6963">MNKIFFGGRCRRPIRIVLRAGVTSVRLLLDTVYVLGLAGLFVMAVSYLAADTYNPFIYFRF</sequence>
<dbReference type="AlphaFoldDB" id="A0A6M0IQB2"/>
<keyword evidence="1" id="KW-0472">Membrane</keyword>
<reference evidence="2 3" key="1">
    <citation type="submission" date="2020-02" db="EMBL/GenBank/DDBJ databases">
        <title>Draft genome sequence of two Spirosoma agri KCTC 52727 and Spirosoma terrae KCTC 52035.</title>
        <authorList>
            <person name="Rojas J."/>
            <person name="Ambika Manirajan B."/>
            <person name="Ratering S."/>
            <person name="Suarez C."/>
            <person name="Schnell S."/>
        </authorList>
    </citation>
    <scope>NUCLEOTIDE SEQUENCE [LARGE SCALE GENOMIC DNA]</scope>
    <source>
        <strain evidence="2 3">KCTC 52727</strain>
    </source>
</reference>
<accession>A0A6M0IQB2</accession>
<dbReference type="Proteomes" id="UP000477386">
    <property type="component" value="Unassembled WGS sequence"/>
</dbReference>
<organism evidence="2 3">
    <name type="scientific">Spirosoma agri</name>
    <dbReference type="NCBI Taxonomy" id="1987381"/>
    <lineage>
        <taxon>Bacteria</taxon>
        <taxon>Pseudomonadati</taxon>
        <taxon>Bacteroidota</taxon>
        <taxon>Cytophagia</taxon>
        <taxon>Cytophagales</taxon>
        <taxon>Cytophagaceae</taxon>
        <taxon>Spirosoma</taxon>
    </lineage>
</organism>
<proteinExistence type="predicted"/>
<keyword evidence="1" id="KW-0812">Transmembrane</keyword>
<evidence type="ECO:0000256" key="1">
    <source>
        <dbReference type="SAM" id="Phobius"/>
    </source>
</evidence>
<keyword evidence="1" id="KW-1133">Transmembrane helix</keyword>
<feature type="transmembrane region" description="Helical" evidence="1">
    <location>
        <begin position="32"/>
        <end position="50"/>
    </location>
</feature>
<dbReference type="RefSeq" id="WP_164043740.1">
    <property type="nucleotide sequence ID" value="NZ_JAAGNZ010000005.1"/>
</dbReference>
<dbReference type="EMBL" id="JAAGNZ010000005">
    <property type="protein sequence ID" value="NEU70520.1"/>
    <property type="molecule type" value="Genomic_DNA"/>
</dbReference>
<keyword evidence="3" id="KW-1185">Reference proteome</keyword>